<keyword evidence="2" id="KW-0175">Coiled coil</keyword>
<feature type="coiled-coil region" evidence="2">
    <location>
        <begin position="735"/>
        <end position="845"/>
    </location>
</feature>
<dbReference type="SUPFAM" id="SSF50978">
    <property type="entry name" value="WD40 repeat-like"/>
    <property type="match status" value="1"/>
</dbReference>
<dbReference type="InterPro" id="IPR015943">
    <property type="entry name" value="WD40/YVTN_repeat-like_dom_sf"/>
</dbReference>
<dbReference type="InterPro" id="IPR036322">
    <property type="entry name" value="WD40_repeat_dom_sf"/>
</dbReference>
<dbReference type="PROSITE" id="PS50082">
    <property type="entry name" value="WD_REPEATS_2"/>
    <property type="match status" value="3"/>
</dbReference>
<feature type="coiled-coil region" evidence="2">
    <location>
        <begin position="886"/>
        <end position="1004"/>
    </location>
</feature>
<feature type="repeat" description="WD" evidence="1">
    <location>
        <begin position="386"/>
        <end position="409"/>
    </location>
</feature>
<feature type="region of interest" description="Disordered" evidence="3">
    <location>
        <begin position="1209"/>
        <end position="1228"/>
    </location>
</feature>
<dbReference type="Gene3D" id="1.10.287.1490">
    <property type="match status" value="1"/>
</dbReference>
<evidence type="ECO:0008006" key="5">
    <source>
        <dbReference type="Google" id="ProtNLM"/>
    </source>
</evidence>
<feature type="repeat" description="WD" evidence="1">
    <location>
        <begin position="617"/>
        <end position="650"/>
    </location>
</feature>
<sequence>MASFQGIQPRIFWGLTTSIKGNINFVTDLDVLYPAGGALVLHNYVQQTQSHIKLPEPQKVLNIIIVSPNKKIIAIAEEGDKPCISLYDVKSMKRKKVLGLPYESGAKEFVSIAFTFDSRYLVAIVGEPDWMMLYYNWEKGKVESQTRANNPPANPGPVVQVATNPTDSAVVVIVGPGLFRLMSVSDTVWRQYGFQKAEKLPIRCVCWMTSDRVLAGTDDNRLIVIEYGDLRGRYRASDISEFDLQILEDQPGSSVSASTLQIERDREVTCVVAFSNGFAYTIDNYIVVFEKETKFRYKRKNVFRIRGMEFRDEIAEEMRTIHNLAVNPAQDRILATTKQSQIFCANLLASEAPTTGDVVVEMDCLGESLHHGPITGLALCAWKTIFMTCGEMDRTVRVWDLTTESLILTKHYQEDIFSVALHPTGLYAVVGFSDKLRFMLVLLDDLNTVREFSIRTCREAAFSNTGHMFAAVNASVIQIYCCITFQCIYYLKGHNGIVRSLVWTASDRSLYSCGSDGAVYEWNMYDGMRVNDVITKECDYMGIAAMQDGKMVYGVGSDGLLKEICNAEVLREESLHHSCLYAVQLSRSDLMMFVSGTRGAILSVRYPLPRPPEYSEYYLHNYPITKMKLSYDDLNLISCSSDGTMCIWRLVNTERKCVKMDTDFSYSKEILINKDDLADKLAMIKYLENLVKSLETDHLYQIKEMDMEHSDKVKELHTGYCTAIQDLKDKNQELISEHTIEVNKMNNSILELKRQHAAAMEEQESSYNSKLIVEYDKFTNEEDKHKNHLDQLQKQLDDLAKSKADALQIMSDDYEERLRFKDAEIQELHETQKLHSQEHEEIKRQIEEDADQEIIDLRTKFEQALRTEKDTNVRLRGETGVMKKKFLAAQKEIDELKHQVNTLQNEHQQLKTEIVSREQDITNLKKEIFERDYTIQENERKFSEVKNKNQELEKFRFVLNHNIIELRMQIQPKEEEIQQKNEQIQDMEEEINDHQQSITSLKLHVAELKESVGLKEKECQKERRTNKETQAILRRVQTELHNTAALVQEPLELKKAVIKLYHQYSEGKEFEHSRQEDRDAQYEFLRQRDHLERTVSSLKKLYYKESTKEHTTDKIMKDNVKLIEEVNSLRRELVDRKKHIRDIESIIGMHKFISPKEAHRKLEMAVQTKEGIHEQYRHKLKELQEQIRGLQDEVEKMVSKNKLLEEKSRKLEEKTSRTALTKKPSVTA</sequence>
<dbReference type="Pfam" id="PF00400">
    <property type="entry name" value="WD40"/>
    <property type="match status" value="3"/>
</dbReference>
<evidence type="ECO:0000256" key="3">
    <source>
        <dbReference type="SAM" id="MobiDB-lite"/>
    </source>
</evidence>
<gene>
    <name evidence="4" type="ORF">g.795</name>
</gene>
<name>A0A1B6LPR0_9HEMI</name>
<dbReference type="Gene3D" id="2.130.10.10">
    <property type="entry name" value="YVTN repeat-like/Quinoprotein amine dehydrogenase"/>
    <property type="match status" value="2"/>
</dbReference>
<dbReference type="SMART" id="SM00320">
    <property type="entry name" value="WD40"/>
    <property type="match status" value="5"/>
</dbReference>
<evidence type="ECO:0000256" key="2">
    <source>
        <dbReference type="SAM" id="Coils"/>
    </source>
</evidence>
<dbReference type="PANTHER" id="PTHR32215:SF0">
    <property type="entry name" value="CILIA- AND FLAGELLA-ASSOCIATED PROTEIN 57"/>
    <property type="match status" value="1"/>
</dbReference>
<dbReference type="EMBL" id="GEBQ01014226">
    <property type="protein sequence ID" value="JAT25751.1"/>
    <property type="molecule type" value="Transcribed_RNA"/>
</dbReference>
<dbReference type="PANTHER" id="PTHR32215">
    <property type="entry name" value="CILIA- AND FLAGELLA-ASSOCIATED PROTEIN 57"/>
    <property type="match status" value="1"/>
</dbReference>
<evidence type="ECO:0000256" key="1">
    <source>
        <dbReference type="PROSITE-ProRule" id="PRU00221"/>
    </source>
</evidence>
<organism evidence="4">
    <name type="scientific">Graphocephala atropunctata</name>
    <dbReference type="NCBI Taxonomy" id="36148"/>
    <lineage>
        <taxon>Eukaryota</taxon>
        <taxon>Metazoa</taxon>
        <taxon>Ecdysozoa</taxon>
        <taxon>Arthropoda</taxon>
        <taxon>Hexapoda</taxon>
        <taxon>Insecta</taxon>
        <taxon>Pterygota</taxon>
        <taxon>Neoptera</taxon>
        <taxon>Paraneoptera</taxon>
        <taxon>Hemiptera</taxon>
        <taxon>Auchenorrhyncha</taxon>
        <taxon>Membracoidea</taxon>
        <taxon>Cicadellidae</taxon>
        <taxon>Cicadellinae</taxon>
        <taxon>Cicadellini</taxon>
        <taxon>Graphocephala</taxon>
    </lineage>
</organism>
<keyword evidence="1" id="KW-0853">WD repeat</keyword>
<protein>
    <recommendedName>
        <fullName evidence="5">Cilia- and flagella-associated protein 57</fullName>
    </recommendedName>
</protein>
<evidence type="ECO:0000313" key="4">
    <source>
        <dbReference type="EMBL" id="JAT25751.1"/>
    </source>
</evidence>
<reference evidence="4" key="1">
    <citation type="submission" date="2015-11" db="EMBL/GenBank/DDBJ databases">
        <title>De novo transcriptome assembly of four potential Pierce s Disease insect vectors from Arizona vineyards.</title>
        <authorList>
            <person name="Tassone E.E."/>
        </authorList>
    </citation>
    <scope>NUCLEOTIDE SEQUENCE</scope>
</reference>
<proteinExistence type="predicted"/>
<dbReference type="InterPro" id="IPR001680">
    <property type="entry name" value="WD40_rpt"/>
</dbReference>
<dbReference type="PROSITE" id="PS50294">
    <property type="entry name" value="WD_REPEATS_REGION"/>
    <property type="match status" value="1"/>
</dbReference>
<dbReference type="AlphaFoldDB" id="A0A1B6LPR0"/>
<feature type="repeat" description="WD" evidence="1">
    <location>
        <begin position="491"/>
        <end position="532"/>
    </location>
</feature>
<dbReference type="InterPro" id="IPR052993">
    <property type="entry name" value="CFA-57"/>
</dbReference>
<dbReference type="InterPro" id="IPR011047">
    <property type="entry name" value="Quinoprotein_ADH-like_sf"/>
</dbReference>
<accession>A0A1B6LPR0</accession>
<dbReference type="SUPFAM" id="SSF50998">
    <property type="entry name" value="Quinoprotein alcohol dehydrogenase-like"/>
    <property type="match status" value="1"/>
</dbReference>